<dbReference type="InterPro" id="IPR023476">
    <property type="entry name" value="Pep_tRNA_hydro_II_dom_sf"/>
</dbReference>
<keyword evidence="8" id="KW-1185">Reference proteome</keyword>
<evidence type="ECO:0000313" key="8">
    <source>
        <dbReference type="Proteomes" id="UP000031737"/>
    </source>
</evidence>
<dbReference type="PANTHER" id="PTHR12649:SF11">
    <property type="entry name" value="PEPTIDYL-TRNA HYDROLASE 2, MITOCHONDRIAL"/>
    <property type="match status" value="1"/>
</dbReference>
<evidence type="ECO:0000256" key="2">
    <source>
        <dbReference type="ARBA" id="ARBA00022801"/>
    </source>
</evidence>
<keyword evidence="6" id="KW-1133">Transmembrane helix</keyword>
<dbReference type="EMBL" id="AUPL01003437">
    <property type="protein sequence ID" value="ESL08854.1"/>
    <property type="molecule type" value="Genomic_DNA"/>
</dbReference>
<comment type="caution">
    <text evidence="7">The sequence shown here is derived from an EMBL/GenBank/DDBJ whole genome shotgun (WGS) entry which is preliminary data.</text>
</comment>
<keyword evidence="6" id="KW-0472">Membrane</keyword>
<feature type="region of interest" description="Disordered" evidence="5">
    <location>
        <begin position="94"/>
        <end position="113"/>
    </location>
</feature>
<feature type="transmembrane region" description="Helical" evidence="6">
    <location>
        <begin position="6"/>
        <end position="25"/>
    </location>
</feature>
<dbReference type="VEuPathDB" id="TriTrypDB:TRSC58_03437"/>
<evidence type="ECO:0000256" key="3">
    <source>
        <dbReference type="ARBA" id="ARBA00038050"/>
    </source>
</evidence>
<evidence type="ECO:0000256" key="4">
    <source>
        <dbReference type="ARBA" id="ARBA00048707"/>
    </source>
</evidence>
<comment type="similarity">
    <text evidence="3">Belongs to the PTH2 family.</text>
</comment>
<dbReference type="AlphaFoldDB" id="A0A061J1P6"/>
<dbReference type="NCBIfam" id="TIGR00283">
    <property type="entry name" value="arch_pth2"/>
    <property type="match status" value="1"/>
</dbReference>
<protein>
    <recommendedName>
        <fullName evidence="1">peptidyl-tRNA hydrolase</fullName>
        <ecNumber evidence="1">3.1.1.29</ecNumber>
    </recommendedName>
</protein>
<dbReference type="Proteomes" id="UP000031737">
    <property type="component" value="Unassembled WGS sequence"/>
</dbReference>
<evidence type="ECO:0000256" key="1">
    <source>
        <dbReference type="ARBA" id="ARBA00013260"/>
    </source>
</evidence>
<sequence length="200" mass="21881">MDLMLDAVSFFVSFSTGVVLTFLCMRSVGYDSRWPSSLFRVKGRQVRAFLAHRNEPLKMTLVVRKDLRMGTGKIAAQCAHAAVAMVEKVERLRQQEGTATPTPKTVAAEGADEDGTTHRDEWVAWYDAWTLAGSTKVVLQCSSEEKLMDTCRAAKEVGLPHALVRDAGRTQIAPGSKTVLSVGPAPVKLVDRVTGCFKLL</sequence>
<accession>A0A061J1P6</accession>
<reference evidence="7 8" key="1">
    <citation type="submission" date="2013-07" db="EMBL/GenBank/DDBJ databases">
        <authorList>
            <person name="Stoco P.H."/>
            <person name="Wagner G."/>
            <person name="Gerber A."/>
            <person name="Zaha A."/>
            <person name="Thompson C."/>
            <person name="Bartholomeu D.C."/>
            <person name="Luckemeyer D.D."/>
            <person name="Bahia D."/>
            <person name="Loreto E."/>
            <person name="Prestes E.B."/>
            <person name="Lima F.M."/>
            <person name="Rodrigues-Luiz G."/>
            <person name="Vallejo G.A."/>
            <person name="Filho J.F."/>
            <person name="Monteiro K.M."/>
            <person name="Tyler K.M."/>
            <person name="de Almeida L.G."/>
            <person name="Ortiz M.F."/>
            <person name="Siervo M.A."/>
            <person name="de Moraes M.H."/>
            <person name="Cunha O.L."/>
            <person name="Mendonca-Neto R."/>
            <person name="Silva R."/>
            <person name="Teixeira S.M."/>
            <person name="Murta S.M."/>
            <person name="Sincero T.C."/>
            <person name="Mendes T.A."/>
            <person name="Urmenyi T.P."/>
            <person name="Silva V.G."/>
            <person name="da Rocha W.D."/>
            <person name="Andersson B."/>
            <person name="Romanha A.J."/>
            <person name="Steindel M."/>
            <person name="de Vasconcelos A.T."/>
            <person name="Grisard E.C."/>
        </authorList>
    </citation>
    <scope>NUCLEOTIDE SEQUENCE [LARGE SCALE GENOMIC DNA]</scope>
    <source>
        <strain evidence="7 8">SC58</strain>
    </source>
</reference>
<dbReference type="FunFam" id="3.40.1490.10:FF:000001">
    <property type="entry name" value="Peptidyl-tRNA hydrolase 2"/>
    <property type="match status" value="1"/>
</dbReference>
<dbReference type="GO" id="GO:0004045">
    <property type="term" value="F:peptidyl-tRNA hydrolase activity"/>
    <property type="evidence" value="ECO:0007669"/>
    <property type="project" value="UniProtKB-EC"/>
</dbReference>
<name>A0A061J1P6_TRYRA</name>
<dbReference type="Pfam" id="PF01981">
    <property type="entry name" value="PTH2"/>
    <property type="match status" value="1"/>
</dbReference>
<proteinExistence type="inferred from homology"/>
<dbReference type="GO" id="GO:0005829">
    <property type="term" value="C:cytosol"/>
    <property type="evidence" value="ECO:0007669"/>
    <property type="project" value="TreeGrafter"/>
</dbReference>
<keyword evidence="6" id="KW-0812">Transmembrane</keyword>
<dbReference type="OrthoDB" id="1733656at2759"/>
<comment type="catalytic activity">
    <reaction evidence="4">
        <text>an N-acyl-L-alpha-aminoacyl-tRNA + H2O = an N-acyl-L-amino acid + a tRNA + H(+)</text>
        <dbReference type="Rhea" id="RHEA:54448"/>
        <dbReference type="Rhea" id="RHEA-COMP:10123"/>
        <dbReference type="Rhea" id="RHEA-COMP:13883"/>
        <dbReference type="ChEBI" id="CHEBI:15377"/>
        <dbReference type="ChEBI" id="CHEBI:15378"/>
        <dbReference type="ChEBI" id="CHEBI:59874"/>
        <dbReference type="ChEBI" id="CHEBI:78442"/>
        <dbReference type="ChEBI" id="CHEBI:138191"/>
        <dbReference type="EC" id="3.1.1.29"/>
    </reaction>
</comment>
<evidence type="ECO:0000313" key="7">
    <source>
        <dbReference type="EMBL" id="ESL08854.1"/>
    </source>
</evidence>
<evidence type="ECO:0000256" key="6">
    <source>
        <dbReference type="SAM" id="Phobius"/>
    </source>
</evidence>
<dbReference type="EC" id="3.1.1.29" evidence="1"/>
<keyword evidence="2" id="KW-0378">Hydrolase</keyword>
<gene>
    <name evidence="7" type="ORF">TRSC58_03437</name>
</gene>
<dbReference type="InterPro" id="IPR002833">
    <property type="entry name" value="PTH2"/>
</dbReference>
<organism evidence="7 8">
    <name type="scientific">Trypanosoma rangeli SC58</name>
    <dbReference type="NCBI Taxonomy" id="429131"/>
    <lineage>
        <taxon>Eukaryota</taxon>
        <taxon>Discoba</taxon>
        <taxon>Euglenozoa</taxon>
        <taxon>Kinetoplastea</taxon>
        <taxon>Metakinetoplastina</taxon>
        <taxon>Trypanosomatida</taxon>
        <taxon>Trypanosomatidae</taxon>
        <taxon>Trypanosoma</taxon>
        <taxon>Herpetosoma</taxon>
    </lineage>
</organism>
<dbReference type="SUPFAM" id="SSF102462">
    <property type="entry name" value="Peptidyl-tRNA hydrolase II"/>
    <property type="match status" value="1"/>
</dbReference>
<dbReference type="PANTHER" id="PTHR12649">
    <property type="entry name" value="PEPTIDYL-TRNA HYDROLASE 2"/>
    <property type="match status" value="1"/>
</dbReference>
<dbReference type="Gene3D" id="3.40.1490.10">
    <property type="entry name" value="Bit1"/>
    <property type="match status" value="1"/>
</dbReference>
<evidence type="ECO:0000256" key="5">
    <source>
        <dbReference type="SAM" id="MobiDB-lite"/>
    </source>
</evidence>